<dbReference type="Gene3D" id="1.10.287.1490">
    <property type="match status" value="1"/>
</dbReference>
<protein>
    <recommendedName>
        <fullName evidence="3">Centromere protein Cenp-F N-terminal domain-containing protein</fullName>
    </recommendedName>
</protein>
<evidence type="ECO:0000256" key="1">
    <source>
        <dbReference type="SAM" id="Coils"/>
    </source>
</evidence>
<dbReference type="GeneID" id="25910432"/>
<dbReference type="EMBL" id="KQ242680">
    <property type="protein sequence ID" value="KNC77613.1"/>
    <property type="molecule type" value="Genomic_DNA"/>
</dbReference>
<organism evidence="4 5">
    <name type="scientific">Sphaeroforma arctica JP610</name>
    <dbReference type="NCBI Taxonomy" id="667725"/>
    <lineage>
        <taxon>Eukaryota</taxon>
        <taxon>Ichthyosporea</taxon>
        <taxon>Ichthyophonida</taxon>
        <taxon>Sphaeroforma</taxon>
    </lineage>
</organism>
<name>A0A0L0FNQ6_9EUKA</name>
<keyword evidence="5" id="KW-1185">Reference proteome</keyword>
<feature type="coiled-coil region" evidence="1">
    <location>
        <begin position="18"/>
        <end position="150"/>
    </location>
</feature>
<dbReference type="InterPro" id="IPR018463">
    <property type="entry name" value="Centromere_CenpF_N"/>
</dbReference>
<dbReference type="AlphaFoldDB" id="A0A0L0FNQ6"/>
<evidence type="ECO:0000256" key="2">
    <source>
        <dbReference type="SAM" id="MobiDB-lite"/>
    </source>
</evidence>
<feature type="compositionally biased region" description="Basic and acidic residues" evidence="2">
    <location>
        <begin position="650"/>
        <end position="660"/>
    </location>
</feature>
<feature type="domain" description="Centromere protein Cenp-F N-terminal" evidence="3">
    <location>
        <begin position="4"/>
        <end position="137"/>
    </location>
</feature>
<dbReference type="Pfam" id="PF10481">
    <property type="entry name" value="CENP-F_N"/>
    <property type="match status" value="1"/>
</dbReference>
<feature type="coiled-coil region" evidence="1">
    <location>
        <begin position="190"/>
        <end position="217"/>
    </location>
</feature>
<accession>A0A0L0FNQ6</accession>
<dbReference type="STRING" id="667725.A0A0L0FNQ6"/>
<keyword evidence="1" id="KW-0175">Coiled coil</keyword>
<dbReference type="Proteomes" id="UP000054560">
    <property type="component" value="Unassembled WGS sequence"/>
</dbReference>
<reference evidence="4 5" key="1">
    <citation type="submission" date="2011-02" db="EMBL/GenBank/DDBJ databases">
        <title>The Genome Sequence of Sphaeroforma arctica JP610.</title>
        <authorList>
            <consortium name="The Broad Institute Genome Sequencing Platform"/>
            <person name="Russ C."/>
            <person name="Cuomo C."/>
            <person name="Young S.K."/>
            <person name="Zeng Q."/>
            <person name="Gargeya S."/>
            <person name="Alvarado L."/>
            <person name="Berlin A."/>
            <person name="Chapman S.B."/>
            <person name="Chen Z."/>
            <person name="Freedman E."/>
            <person name="Gellesch M."/>
            <person name="Goldberg J."/>
            <person name="Griggs A."/>
            <person name="Gujja S."/>
            <person name="Heilman E."/>
            <person name="Heiman D."/>
            <person name="Howarth C."/>
            <person name="Mehta T."/>
            <person name="Neiman D."/>
            <person name="Pearson M."/>
            <person name="Roberts A."/>
            <person name="Saif S."/>
            <person name="Shea T."/>
            <person name="Shenoy N."/>
            <person name="Sisk P."/>
            <person name="Stolte C."/>
            <person name="Sykes S."/>
            <person name="White J."/>
            <person name="Yandava C."/>
            <person name="Burger G."/>
            <person name="Gray M.W."/>
            <person name="Holland P.W.H."/>
            <person name="King N."/>
            <person name="Lang F.B.F."/>
            <person name="Roger A.J."/>
            <person name="Ruiz-Trillo I."/>
            <person name="Haas B."/>
            <person name="Nusbaum C."/>
            <person name="Birren B."/>
        </authorList>
    </citation>
    <scope>NUCLEOTIDE SEQUENCE [LARGE SCALE GENOMIC DNA]</scope>
    <source>
        <strain evidence="4 5">JP610</strain>
    </source>
</reference>
<proteinExistence type="predicted"/>
<sequence length="691" mass="77472">MPSESWKEGLTSGVLNKIRDLETNVERLGKEVKQKQFNFESVEMEKASLQLKVNDYCAQLKKSEGEARASSSKLAQLEQTHDQLKRDLSAKEAQRSCLNDRFDATNEKNKKLGKEITKFEHTIDDLQTKLAKSTCEINNLRDSGEKLRQEKKDGTQTLQEMMMKFEVAEKDVLKWKSDTESSRVQLKDVQKKAKSDIDEATSALAKETERCRGLERELEQRVSSSVDTAKLHEQITTKDNELKALVSALDMARRDAEGTQQAHLQQAQTIETLQSECKTMTDASESVRREHQEALLKVEQEKAVMAATIEKMEKERALKEAEKPDRDAVSQQALKLDAATAELEVFRKKCSDISLELLRAQSALQAAEETRNTQQTALEQRSAVIAALEAELKAATDKQVQLDAADAVRQEGEAKKISADAEKALAGMRTERDAAMERLDTSQREMIQVEQQLAVLSAAVANTEVISHQLRDSMVAATEAEAVATKLLDAELVKTKALQERVANSETDVDSLKECLEGEAAECERLQTQLKQSRVELDCRSSVHLETSQGESKDYQKKLEALLSDRDSRIDTDSQLEHQSTVARKEAATYKEQLDTLTAKYEQQELRYLALITTAKNMERANGVLKAKLSAMKKKSRADPIQTGSQTSDKTQETPDRNQENRGSSASNQSNQDRSRRTKEGGGYIHGKQSW</sequence>
<feature type="coiled-coil region" evidence="1">
    <location>
        <begin position="378"/>
        <end position="459"/>
    </location>
</feature>
<evidence type="ECO:0000313" key="4">
    <source>
        <dbReference type="EMBL" id="KNC77613.1"/>
    </source>
</evidence>
<dbReference type="RefSeq" id="XP_014151515.1">
    <property type="nucleotide sequence ID" value="XM_014296040.1"/>
</dbReference>
<dbReference type="SUPFAM" id="SSF90257">
    <property type="entry name" value="Myosin rod fragments"/>
    <property type="match status" value="1"/>
</dbReference>
<evidence type="ECO:0000259" key="3">
    <source>
        <dbReference type="Pfam" id="PF10481"/>
    </source>
</evidence>
<evidence type="ECO:0000313" key="5">
    <source>
        <dbReference type="Proteomes" id="UP000054560"/>
    </source>
</evidence>
<feature type="region of interest" description="Disordered" evidence="2">
    <location>
        <begin position="633"/>
        <end position="691"/>
    </location>
</feature>
<gene>
    <name evidence="4" type="ORF">SARC_09928</name>
</gene>
<feature type="coiled-coil region" evidence="1">
    <location>
        <begin position="270"/>
        <end position="315"/>
    </location>
</feature>
<feature type="compositionally biased region" description="Polar residues" evidence="2">
    <location>
        <begin position="661"/>
        <end position="672"/>
    </location>
</feature>
<dbReference type="OrthoDB" id="5151256at2759"/>